<dbReference type="Proteomes" id="UP000261828">
    <property type="component" value="Unassembled WGS sequence"/>
</dbReference>
<organism evidence="3 4">
    <name type="scientific">Flagellimonas nanhaiensis</name>
    <dbReference type="NCBI Taxonomy" id="2292706"/>
    <lineage>
        <taxon>Bacteria</taxon>
        <taxon>Pseudomonadati</taxon>
        <taxon>Bacteroidota</taxon>
        <taxon>Flavobacteriia</taxon>
        <taxon>Flavobacteriales</taxon>
        <taxon>Flavobacteriaceae</taxon>
        <taxon>Flagellimonas</taxon>
    </lineage>
</organism>
<protein>
    <submittedName>
        <fullName evidence="3">Ankyrin repeat domain-containing protein</fullName>
    </submittedName>
</protein>
<dbReference type="EMBL" id="QTJX01000005">
    <property type="protein sequence ID" value="RDY58094.1"/>
    <property type="molecule type" value="Genomic_DNA"/>
</dbReference>
<accession>A0A371JM07</accession>
<dbReference type="PROSITE" id="PS50297">
    <property type="entry name" value="ANK_REP_REGION"/>
    <property type="match status" value="1"/>
</dbReference>
<gene>
    <name evidence="3" type="ORF">DX873_16340</name>
</gene>
<evidence type="ECO:0000256" key="2">
    <source>
        <dbReference type="SAM" id="SignalP"/>
    </source>
</evidence>
<dbReference type="AlphaFoldDB" id="A0A371JM07"/>
<dbReference type="OrthoDB" id="1374157at2"/>
<dbReference type="PANTHER" id="PTHR22677">
    <property type="entry name" value="ANKYRIN REPEAT DOMAIN-CONTAINING PROTEIN 60"/>
    <property type="match status" value="1"/>
</dbReference>
<dbReference type="PANTHER" id="PTHR22677:SF4">
    <property type="entry name" value="USHER SYNDROME TYPE-1G PROTEIN-LIKE PROTEIN"/>
    <property type="match status" value="1"/>
</dbReference>
<dbReference type="InterPro" id="IPR039323">
    <property type="entry name" value="ANKRD_45/46/60"/>
</dbReference>
<evidence type="ECO:0000256" key="1">
    <source>
        <dbReference type="PROSITE-ProRule" id="PRU00023"/>
    </source>
</evidence>
<feature type="chain" id="PRO_5016878305" evidence="2">
    <location>
        <begin position="22"/>
        <end position="128"/>
    </location>
</feature>
<dbReference type="Gene3D" id="1.25.40.20">
    <property type="entry name" value="Ankyrin repeat-containing domain"/>
    <property type="match status" value="1"/>
</dbReference>
<proteinExistence type="predicted"/>
<evidence type="ECO:0000313" key="4">
    <source>
        <dbReference type="Proteomes" id="UP000261828"/>
    </source>
</evidence>
<dbReference type="SUPFAM" id="SSF48403">
    <property type="entry name" value="Ankyrin repeat"/>
    <property type="match status" value="1"/>
</dbReference>
<keyword evidence="2" id="KW-0732">Signal</keyword>
<dbReference type="RefSeq" id="WP_116185563.1">
    <property type="nucleotide sequence ID" value="NZ_QTJX01000005.1"/>
</dbReference>
<dbReference type="PROSITE" id="PS50088">
    <property type="entry name" value="ANK_REPEAT"/>
    <property type="match status" value="1"/>
</dbReference>
<keyword evidence="1" id="KW-0040">ANK repeat</keyword>
<keyword evidence="4" id="KW-1185">Reference proteome</keyword>
<evidence type="ECO:0000313" key="3">
    <source>
        <dbReference type="EMBL" id="RDY58094.1"/>
    </source>
</evidence>
<dbReference type="SMART" id="SM00248">
    <property type="entry name" value="ANK"/>
    <property type="match status" value="2"/>
</dbReference>
<name>A0A371JM07_9FLAO</name>
<feature type="signal peptide" evidence="2">
    <location>
        <begin position="1"/>
        <end position="21"/>
    </location>
</feature>
<sequence length="128" mass="13997">MKKTILALTAICMLVANGISANEPSLAGSTDVYSVAFEPNTFCKAIMKGDVETVKKLIELGEDVNRKSLGMTPAHFAARYNQPEILKLLIENGANLKKRSDKGYTAKRYAEMSNATQALEVIENAMKK</sequence>
<dbReference type="InterPro" id="IPR002110">
    <property type="entry name" value="Ankyrin_rpt"/>
</dbReference>
<dbReference type="Pfam" id="PF12796">
    <property type="entry name" value="Ank_2"/>
    <property type="match status" value="1"/>
</dbReference>
<comment type="caution">
    <text evidence="3">The sequence shown here is derived from an EMBL/GenBank/DDBJ whole genome shotgun (WGS) entry which is preliminary data.</text>
</comment>
<reference evidence="3 4" key="1">
    <citation type="submission" date="2018-08" db="EMBL/GenBank/DDBJ databases">
        <title>Muricauda nanhaiensis sp. nov., isolated from seawater of the South China Sea.</title>
        <authorList>
            <person name="Dang Y."/>
        </authorList>
    </citation>
    <scope>NUCLEOTIDE SEQUENCE [LARGE SCALE GENOMIC DNA]</scope>
    <source>
        <strain evidence="3 4">SM1704</strain>
    </source>
</reference>
<feature type="repeat" description="ANK" evidence="1">
    <location>
        <begin position="69"/>
        <end position="101"/>
    </location>
</feature>
<dbReference type="InterPro" id="IPR036770">
    <property type="entry name" value="Ankyrin_rpt-contain_sf"/>
</dbReference>